<dbReference type="Proteomes" id="UP000093199">
    <property type="component" value="Unassembled WGS sequence"/>
</dbReference>
<evidence type="ECO:0000313" key="1">
    <source>
        <dbReference type="EMBL" id="OCS85435.1"/>
    </source>
</evidence>
<accession>A0A1C0YE69</accession>
<comment type="caution">
    <text evidence="1">The sequence shown here is derived from an EMBL/GenBank/DDBJ whole genome shotgun (WGS) entry which is preliminary data.</text>
</comment>
<sequence length="260" mass="28504">MKWFEQQTILASFFRTLYKIPGVKVDRDAFLTKHFEKSPQLAQILLDGPLAAGVPQKEVKRLAKRLVGKRTRQSTTLSFGAGLPGGFAMAATVPADTLQFLGNALRLAQEMAYLYGYRDFWQLQDEARKNDLLLLLGTMLQVKGGAAAMRLLTTRHTEIVSRKISFSEMEKAMYWPILGEIATVIIEKITKKTMASGVTKFIPLAGGFLSGGITYTALSNMGDALLAAFEAGVGYDTAKMEADIADIKTHIATAVPHDNL</sequence>
<keyword evidence="2" id="KW-1185">Reference proteome</keyword>
<evidence type="ECO:0008006" key="3">
    <source>
        <dbReference type="Google" id="ProtNLM"/>
    </source>
</evidence>
<name>A0A1C0YE69_9BACL</name>
<organism evidence="1 2">
    <name type="scientific">Caryophanon tenue</name>
    <dbReference type="NCBI Taxonomy" id="33978"/>
    <lineage>
        <taxon>Bacteria</taxon>
        <taxon>Bacillati</taxon>
        <taxon>Bacillota</taxon>
        <taxon>Bacilli</taxon>
        <taxon>Bacillales</taxon>
        <taxon>Caryophanaceae</taxon>
        <taxon>Caryophanon</taxon>
    </lineage>
</organism>
<protein>
    <recommendedName>
        <fullName evidence="3">Bacteriochlorophyll 4-vinyl reductase</fullName>
    </recommendedName>
</protein>
<reference evidence="1 2" key="1">
    <citation type="submission" date="2016-07" db="EMBL/GenBank/DDBJ databases">
        <title>Caryophanon tenue genome sequencing.</title>
        <authorList>
            <person name="Verma A."/>
            <person name="Pal Y."/>
            <person name="Krishnamurthi S."/>
        </authorList>
    </citation>
    <scope>NUCLEOTIDE SEQUENCE [LARGE SCALE GENOMIC DNA]</scope>
    <source>
        <strain evidence="1 2">DSM 14152</strain>
    </source>
</reference>
<dbReference type="EMBL" id="MASJ01000014">
    <property type="protein sequence ID" value="OCS85435.1"/>
    <property type="molecule type" value="Genomic_DNA"/>
</dbReference>
<evidence type="ECO:0000313" key="2">
    <source>
        <dbReference type="Proteomes" id="UP000093199"/>
    </source>
</evidence>
<dbReference type="AlphaFoldDB" id="A0A1C0YE69"/>
<gene>
    <name evidence="1" type="ORF">A6M13_13435</name>
</gene>
<dbReference type="OrthoDB" id="306887at2"/>
<dbReference type="RefSeq" id="WP_066544998.1">
    <property type="nucleotide sequence ID" value="NZ_MASJ01000014.1"/>
</dbReference>
<proteinExistence type="predicted"/>
<dbReference type="STRING" id="33978.A6M13_13435"/>